<feature type="compositionally biased region" description="Basic and acidic residues" evidence="1">
    <location>
        <begin position="110"/>
        <end position="130"/>
    </location>
</feature>
<comment type="caution">
    <text evidence="3">The sequence shown here is derived from an EMBL/GenBank/DDBJ whole genome shotgun (WGS) entry which is preliminary data.</text>
</comment>
<sequence length="226" mass="23735">MAGIHGRGHRARGARATGAAIAAVSLLLLTACAGDPEDEGGDAGLRMGADGVVPGVEPPGPEGFTTEKVDGVAIDVPEGWAVQNQDGTLCASPPGQDPCAYGSIQLTPKAAEKNPDDWPKKGDAHSKDDGWADDTGSCRSLNSAASGGIGVSEAELKVSDFTEHADTLKSHHSVWQVTCANDEAFEVRMWFLPVSDVLLYVWSADSQYSAVYDEIARSMDTTEYRG</sequence>
<dbReference type="RefSeq" id="WP_311513671.1">
    <property type="nucleotide sequence ID" value="NZ_JAVREP010000018.1"/>
</dbReference>
<evidence type="ECO:0000256" key="1">
    <source>
        <dbReference type="SAM" id="MobiDB-lite"/>
    </source>
</evidence>
<evidence type="ECO:0000313" key="3">
    <source>
        <dbReference type="EMBL" id="MDT0331114.1"/>
    </source>
</evidence>
<evidence type="ECO:0000313" key="4">
    <source>
        <dbReference type="Proteomes" id="UP001183390"/>
    </source>
</evidence>
<keyword evidence="4" id="KW-1185">Reference proteome</keyword>
<evidence type="ECO:0008006" key="5">
    <source>
        <dbReference type="Google" id="ProtNLM"/>
    </source>
</evidence>
<protein>
    <recommendedName>
        <fullName evidence="5">DUF3558 domain-containing protein</fullName>
    </recommendedName>
</protein>
<proteinExistence type="predicted"/>
<name>A0ABU2MEK2_9ACTN</name>
<keyword evidence="2" id="KW-0732">Signal</keyword>
<reference evidence="4" key="1">
    <citation type="submission" date="2023-07" db="EMBL/GenBank/DDBJ databases">
        <title>30 novel species of actinomycetes from the DSMZ collection.</title>
        <authorList>
            <person name="Nouioui I."/>
        </authorList>
    </citation>
    <scope>NUCLEOTIDE SEQUENCE [LARGE SCALE GENOMIC DNA]</scope>
    <source>
        <strain evidence="4">DSM 44743</strain>
    </source>
</reference>
<gene>
    <name evidence="3" type="ORF">RM479_22095</name>
</gene>
<feature type="region of interest" description="Disordered" evidence="1">
    <location>
        <begin position="110"/>
        <end position="135"/>
    </location>
</feature>
<feature type="region of interest" description="Disordered" evidence="1">
    <location>
        <begin position="39"/>
        <end position="62"/>
    </location>
</feature>
<accession>A0ABU2MEK2</accession>
<evidence type="ECO:0000256" key="2">
    <source>
        <dbReference type="SAM" id="SignalP"/>
    </source>
</evidence>
<dbReference type="Proteomes" id="UP001183390">
    <property type="component" value="Unassembled WGS sequence"/>
</dbReference>
<feature type="chain" id="PRO_5047061019" description="DUF3558 domain-containing protein" evidence="2">
    <location>
        <begin position="34"/>
        <end position="226"/>
    </location>
</feature>
<dbReference type="PROSITE" id="PS51257">
    <property type="entry name" value="PROKAR_LIPOPROTEIN"/>
    <property type="match status" value="1"/>
</dbReference>
<organism evidence="3 4">
    <name type="scientific">Nocardiopsis lambiniae</name>
    <dbReference type="NCBI Taxonomy" id="3075539"/>
    <lineage>
        <taxon>Bacteria</taxon>
        <taxon>Bacillati</taxon>
        <taxon>Actinomycetota</taxon>
        <taxon>Actinomycetes</taxon>
        <taxon>Streptosporangiales</taxon>
        <taxon>Nocardiopsidaceae</taxon>
        <taxon>Nocardiopsis</taxon>
    </lineage>
</organism>
<dbReference type="EMBL" id="JAVREP010000018">
    <property type="protein sequence ID" value="MDT0331114.1"/>
    <property type="molecule type" value="Genomic_DNA"/>
</dbReference>
<feature type="signal peptide" evidence="2">
    <location>
        <begin position="1"/>
        <end position="33"/>
    </location>
</feature>